<evidence type="ECO:0000313" key="2">
    <source>
        <dbReference type="Proteomes" id="UP001166293"/>
    </source>
</evidence>
<name>A0ABS6NBK0_9RHOB</name>
<sequence>MPIFSHYKPDKSLVIRRLVGAVDLGAIVRSLADHVADPLYDPDMAEIADLGRLEDLQLDFHAMRSIVRTKDKIYGVRKTVSVYAPGDVAFGMARMYQSLAEIDAGVRAVVSRTEAEALAVHNLGAGSLRELLDDCVARPCPPGPDSGEPDMRTSI</sequence>
<accession>A0ABS6NBK0</accession>
<dbReference type="EMBL" id="JAHRWL010000002">
    <property type="protein sequence ID" value="MBV2361385.1"/>
    <property type="molecule type" value="Genomic_DNA"/>
</dbReference>
<comment type="caution">
    <text evidence="1">The sequence shown here is derived from an EMBL/GenBank/DDBJ whole genome shotgun (WGS) entry which is preliminary data.</text>
</comment>
<gene>
    <name evidence="1" type="ORF">KUH32_16595</name>
</gene>
<protein>
    <submittedName>
        <fullName evidence="1">Uncharacterized protein</fullName>
    </submittedName>
</protein>
<keyword evidence="2" id="KW-1185">Reference proteome</keyword>
<proteinExistence type="predicted"/>
<organism evidence="1 2">
    <name type="scientific">Thalassococcus arenae</name>
    <dbReference type="NCBI Taxonomy" id="2851652"/>
    <lineage>
        <taxon>Bacteria</taxon>
        <taxon>Pseudomonadati</taxon>
        <taxon>Pseudomonadota</taxon>
        <taxon>Alphaproteobacteria</taxon>
        <taxon>Rhodobacterales</taxon>
        <taxon>Roseobacteraceae</taxon>
        <taxon>Thalassococcus</taxon>
    </lineage>
</organism>
<dbReference type="Proteomes" id="UP001166293">
    <property type="component" value="Unassembled WGS sequence"/>
</dbReference>
<reference evidence="1" key="1">
    <citation type="submission" date="2021-06" db="EMBL/GenBank/DDBJ databases">
        <title>Thalassococcus sp. CAU 1522 isolated from sea sand, Republic of Korea.</title>
        <authorList>
            <person name="Kim W."/>
        </authorList>
    </citation>
    <scope>NUCLEOTIDE SEQUENCE</scope>
    <source>
        <strain evidence="1">CAU 1522</strain>
    </source>
</reference>
<evidence type="ECO:0000313" key="1">
    <source>
        <dbReference type="EMBL" id="MBV2361385.1"/>
    </source>
</evidence>
<dbReference type="RefSeq" id="WP_217779711.1">
    <property type="nucleotide sequence ID" value="NZ_JAHRWL010000002.1"/>
</dbReference>